<sequence length="220" mass="25567">MEKVDIEKIIIQKVKLFWPTPEKVMLVAFLLCSVISAEKHFTIPEEYEPANNDDQVVIDCLQFCQKHLPNFLLDFNSAIKFSIQSAWRTKNTNGDFVLLQVIRNHLRYLIKVHIPDLMTKPGKKYITSIQTIDGETERSSHWITPTEDVLNLVMDAVKEKFGDDVQLKNVVFFKIIKIGKKVGQLGIDAENDLERMLLDAHIYTEYGSEKYKVDYINRVY</sequence>
<accession>A0A1J4JQM2</accession>
<proteinExistence type="predicted"/>
<protein>
    <submittedName>
        <fullName evidence="1">Uncharacterized protein</fullName>
    </submittedName>
</protein>
<keyword evidence="2" id="KW-1185">Reference proteome</keyword>
<gene>
    <name evidence="1" type="ORF">TRFO_31698</name>
</gene>
<dbReference type="VEuPathDB" id="TrichDB:TRFO_31698"/>
<reference evidence="1" key="1">
    <citation type="submission" date="2016-10" db="EMBL/GenBank/DDBJ databases">
        <authorList>
            <person name="Benchimol M."/>
            <person name="Almeida L.G."/>
            <person name="Vasconcelos A.T."/>
            <person name="Perreira-Neves A."/>
            <person name="Rosa I.A."/>
            <person name="Tasca T."/>
            <person name="Bogo M.R."/>
            <person name="de Souza W."/>
        </authorList>
    </citation>
    <scope>NUCLEOTIDE SEQUENCE [LARGE SCALE GENOMIC DNA]</scope>
    <source>
        <strain evidence="1">K</strain>
    </source>
</reference>
<dbReference type="GeneID" id="94842784"/>
<comment type="caution">
    <text evidence="1">The sequence shown here is derived from an EMBL/GenBank/DDBJ whole genome shotgun (WGS) entry which is preliminary data.</text>
</comment>
<name>A0A1J4JQM2_9EUKA</name>
<evidence type="ECO:0000313" key="1">
    <source>
        <dbReference type="EMBL" id="OHT01471.1"/>
    </source>
</evidence>
<organism evidence="1 2">
    <name type="scientific">Tritrichomonas foetus</name>
    <dbReference type="NCBI Taxonomy" id="1144522"/>
    <lineage>
        <taxon>Eukaryota</taxon>
        <taxon>Metamonada</taxon>
        <taxon>Parabasalia</taxon>
        <taxon>Tritrichomonadida</taxon>
        <taxon>Tritrichomonadidae</taxon>
        <taxon>Tritrichomonas</taxon>
    </lineage>
</organism>
<dbReference type="EMBL" id="MLAK01000910">
    <property type="protein sequence ID" value="OHT01471.1"/>
    <property type="molecule type" value="Genomic_DNA"/>
</dbReference>
<dbReference type="RefSeq" id="XP_068354607.1">
    <property type="nucleotide sequence ID" value="XM_068508080.1"/>
</dbReference>
<evidence type="ECO:0000313" key="2">
    <source>
        <dbReference type="Proteomes" id="UP000179807"/>
    </source>
</evidence>
<dbReference type="AlphaFoldDB" id="A0A1J4JQM2"/>
<dbReference type="Proteomes" id="UP000179807">
    <property type="component" value="Unassembled WGS sequence"/>
</dbReference>